<accession>A0A7K0EJP3</accession>
<keyword evidence="3" id="KW-1185">Reference proteome</keyword>
<dbReference type="EMBL" id="WJXZ01000006">
    <property type="protein sequence ID" value="MRS61962.1"/>
    <property type="molecule type" value="Genomic_DNA"/>
</dbReference>
<dbReference type="RefSeq" id="WP_154175348.1">
    <property type="nucleotide sequence ID" value="NZ_WJXZ01000006.1"/>
</dbReference>
<dbReference type="OrthoDB" id="920620at2"/>
<dbReference type="Proteomes" id="UP000441754">
    <property type="component" value="Unassembled WGS sequence"/>
</dbReference>
<reference evidence="2 3" key="1">
    <citation type="journal article" date="2018" name="Antonie Van Leeuwenhoek">
        <title>Larkinella terrae sp. nov., isolated from soil on Jeju Island, South Korea.</title>
        <authorList>
            <person name="Ten L.N."/>
            <person name="Jeon J."/>
            <person name="Park S.J."/>
            <person name="Park S."/>
            <person name="Lee S.Y."/>
            <person name="Kim M.K."/>
            <person name="Jung H.Y."/>
        </authorList>
    </citation>
    <scope>NUCLEOTIDE SEQUENCE [LARGE SCALE GENOMIC DNA]</scope>
    <source>
        <strain evidence="2 3">KCTC 52001</strain>
    </source>
</reference>
<keyword evidence="1" id="KW-1133">Transmembrane helix</keyword>
<proteinExistence type="predicted"/>
<feature type="transmembrane region" description="Helical" evidence="1">
    <location>
        <begin position="392"/>
        <end position="413"/>
    </location>
</feature>
<feature type="transmembrane region" description="Helical" evidence="1">
    <location>
        <begin position="363"/>
        <end position="380"/>
    </location>
</feature>
<sequence>MNVKSLFTSLLVAGMAMGTAWAIRGQFGHEQGAAWAGGIGALGILLVAKRTDWYSKVFKAALASAIGWGTGGIMSYGIVVGYGRGIDFVNVYYGLVMLFIIGGLYGFIGGGLFGLALADSDKKRVSWHRMIVEMLVGGLIVYYLLIEEWGWLMTPPRSEMWASCLGMAFALTWFMYRNEQYSALRVAVFAGLGAGFGFAFGNFLQVMGGVAEIKFNFWNVMEYSIGFFGGGGMAYGTFTSDWEPAENREKRSRIWFPLLMLTLVIPFIVWDQTFTMEKLEGTYSKIATGDIVGLITNVRWITLAILLVTSAIWFMKFYRNKTTEFVSYTYNDVRTFFIGHLGLYTVFSFLTTGAYMSTYRIEQYLYVANLLIITAVIGKAKPGFSSRGLYAGRWAMGFAVVMVFIALITLVAIHSHGEMKMMNRRFQ</sequence>
<comment type="caution">
    <text evidence="2">The sequence shown here is derived from an EMBL/GenBank/DDBJ whole genome shotgun (WGS) entry which is preliminary data.</text>
</comment>
<feature type="transmembrane region" description="Helical" evidence="1">
    <location>
        <begin position="291"/>
        <end position="315"/>
    </location>
</feature>
<evidence type="ECO:0008006" key="4">
    <source>
        <dbReference type="Google" id="ProtNLM"/>
    </source>
</evidence>
<name>A0A7K0EJP3_9BACT</name>
<evidence type="ECO:0000313" key="2">
    <source>
        <dbReference type="EMBL" id="MRS61962.1"/>
    </source>
</evidence>
<organism evidence="2 3">
    <name type="scientific">Larkinella terrae</name>
    <dbReference type="NCBI Taxonomy" id="2025311"/>
    <lineage>
        <taxon>Bacteria</taxon>
        <taxon>Pseudomonadati</taxon>
        <taxon>Bacteroidota</taxon>
        <taxon>Cytophagia</taxon>
        <taxon>Cytophagales</taxon>
        <taxon>Spirosomataceae</taxon>
        <taxon>Larkinella</taxon>
    </lineage>
</organism>
<gene>
    <name evidence="2" type="ORF">GJJ30_11745</name>
</gene>
<evidence type="ECO:0000313" key="3">
    <source>
        <dbReference type="Proteomes" id="UP000441754"/>
    </source>
</evidence>
<feature type="transmembrane region" description="Helical" evidence="1">
    <location>
        <begin position="223"/>
        <end position="242"/>
    </location>
</feature>
<protein>
    <recommendedName>
        <fullName evidence="4">DUF3464 family protein</fullName>
    </recommendedName>
</protein>
<dbReference type="AlphaFoldDB" id="A0A7K0EJP3"/>
<evidence type="ECO:0000256" key="1">
    <source>
        <dbReference type="SAM" id="Phobius"/>
    </source>
</evidence>
<feature type="transmembrane region" description="Helical" evidence="1">
    <location>
        <begin position="32"/>
        <end position="48"/>
    </location>
</feature>
<feature type="transmembrane region" description="Helical" evidence="1">
    <location>
        <begin position="130"/>
        <end position="146"/>
    </location>
</feature>
<keyword evidence="1" id="KW-0812">Transmembrane</keyword>
<feature type="transmembrane region" description="Helical" evidence="1">
    <location>
        <begin position="183"/>
        <end position="203"/>
    </location>
</feature>
<feature type="transmembrane region" description="Helical" evidence="1">
    <location>
        <begin position="336"/>
        <end position="357"/>
    </location>
</feature>
<feature type="transmembrane region" description="Helical" evidence="1">
    <location>
        <begin position="60"/>
        <end position="79"/>
    </location>
</feature>
<feature type="transmembrane region" description="Helical" evidence="1">
    <location>
        <begin position="254"/>
        <end position="271"/>
    </location>
</feature>
<keyword evidence="1" id="KW-0472">Membrane</keyword>
<feature type="transmembrane region" description="Helical" evidence="1">
    <location>
        <begin position="91"/>
        <end position="118"/>
    </location>
</feature>